<feature type="signal peptide" evidence="2">
    <location>
        <begin position="1"/>
        <end position="18"/>
    </location>
</feature>
<evidence type="ECO:0000259" key="3">
    <source>
        <dbReference type="Pfam" id="PF01347"/>
    </source>
</evidence>
<reference evidence="4" key="1">
    <citation type="journal article" date="2016" name="Gigascience">
        <title>De novo construction of an expanded transcriptome assembly for the western tarnished plant bug, Lygus hesperus.</title>
        <authorList>
            <person name="Tassone E.E."/>
            <person name="Geib S.M."/>
            <person name="Hall B."/>
            <person name="Fabrick J.A."/>
            <person name="Brent C.S."/>
            <person name="Hull J.J."/>
        </authorList>
    </citation>
    <scope>NUCLEOTIDE SEQUENCE</scope>
</reference>
<dbReference type="InterPro" id="IPR015816">
    <property type="entry name" value="Vitellinogen_b-sht_N"/>
</dbReference>
<evidence type="ECO:0000256" key="2">
    <source>
        <dbReference type="SAM" id="SignalP"/>
    </source>
</evidence>
<dbReference type="GO" id="GO:0005319">
    <property type="term" value="F:lipid transporter activity"/>
    <property type="evidence" value="ECO:0007669"/>
    <property type="project" value="InterPro"/>
</dbReference>
<dbReference type="Gene3D" id="2.30.230.10">
    <property type="entry name" value="Lipovitellin, beta-sheet shell regions, chain A"/>
    <property type="match status" value="1"/>
</dbReference>
<gene>
    <name evidence="4" type="ORF">g.83573</name>
</gene>
<feature type="chain" id="PRO_5007526796" description="Vitellogenin domain-containing protein" evidence="2">
    <location>
        <begin position="19"/>
        <end position="238"/>
    </location>
</feature>
<organism evidence="4">
    <name type="scientific">Lygus hesperus</name>
    <name type="common">Western plant bug</name>
    <dbReference type="NCBI Taxonomy" id="30085"/>
    <lineage>
        <taxon>Eukaryota</taxon>
        <taxon>Metazoa</taxon>
        <taxon>Ecdysozoa</taxon>
        <taxon>Arthropoda</taxon>
        <taxon>Hexapoda</taxon>
        <taxon>Insecta</taxon>
        <taxon>Pterygota</taxon>
        <taxon>Neoptera</taxon>
        <taxon>Paraneoptera</taxon>
        <taxon>Hemiptera</taxon>
        <taxon>Heteroptera</taxon>
        <taxon>Panheteroptera</taxon>
        <taxon>Cimicomorpha</taxon>
        <taxon>Miridae</taxon>
        <taxon>Mirini</taxon>
        <taxon>Lygus</taxon>
    </lineage>
</organism>
<sequence length="238" mass="26546">MVLIVAGVVLLCFSTCRGQELTLFPENKEVIYRWSTNASSGTLIPANLNSTFSLDARLVVHQGPNGTAFFKILQDVDNGVLGEPFGAKFQQGELKELLMSPLDEPWSANIKRSLVSLLQLKLDTVLFSPASNNLESGHFGTCSAEYIVTTLEPRLLKVRKILDHDTCKKKAVDQCANIPVNQCRGKYQEMVVSTSEREYLLQPFSHPLIKNISATGRVLFQPYQSRAEAHYSKINHFS</sequence>
<dbReference type="PANTHER" id="PTHR23345:SF33">
    <property type="entry name" value="CROSSVEINLESS D"/>
    <property type="match status" value="1"/>
</dbReference>
<dbReference type="InterPro" id="IPR050733">
    <property type="entry name" value="Vitellogenin/Apolipophorin"/>
</dbReference>
<name>A0A146KWT7_LYGHE</name>
<dbReference type="AlphaFoldDB" id="A0A146KWT7"/>
<proteinExistence type="predicted"/>
<protein>
    <recommendedName>
        <fullName evidence="3">Vitellogenin domain-containing protein</fullName>
    </recommendedName>
</protein>
<keyword evidence="1 2" id="KW-0732">Signal</keyword>
<feature type="domain" description="Vitellogenin" evidence="3">
    <location>
        <begin position="80"/>
        <end position="224"/>
    </location>
</feature>
<dbReference type="EMBL" id="GDHC01019117">
    <property type="protein sequence ID" value="JAP99511.1"/>
    <property type="molecule type" value="Transcribed_RNA"/>
</dbReference>
<dbReference type="PANTHER" id="PTHR23345">
    <property type="entry name" value="VITELLOGENIN-RELATED"/>
    <property type="match status" value="1"/>
</dbReference>
<dbReference type="InterPro" id="IPR001747">
    <property type="entry name" value="Vitellogenin_N"/>
</dbReference>
<accession>A0A146KWT7</accession>
<feature type="non-terminal residue" evidence="4">
    <location>
        <position position="238"/>
    </location>
</feature>
<evidence type="ECO:0000313" key="4">
    <source>
        <dbReference type="EMBL" id="JAP99511.1"/>
    </source>
</evidence>
<dbReference type="Pfam" id="PF01347">
    <property type="entry name" value="Vitellogenin_N"/>
    <property type="match status" value="1"/>
</dbReference>
<dbReference type="SUPFAM" id="SSF56968">
    <property type="entry name" value="Lipovitellin-phosvitin complex, beta-sheet shell regions"/>
    <property type="match status" value="1"/>
</dbReference>
<evidence type="ECO:0000256" key="1">
    <source>
        <dbReference type="ARBA" id="ARBA00022729"/>
    </source>
</evidence>
<dbReference type="InterPro" id="IPR015819">
    <property type="entry name" value="Lipid_transp_b-sht_shell"/>
</dbReference>